<evidence type="ECO:0000256" key="2">
    <source>
        <dbReference type="SAM" id="Phobius"/>
    </source>
</evidence>
<reference evidence="3" key="1">
    <citation type="submission" date="2017-07" db="EMBL/GenBank/DDBJ databases">
        <title>Taro Niue Genome Assembly and Annotation.</title>
        <authorList>
            <person name="Atibalentja N."/>
            <person name="Keating K."/>
            <person name="Fields C.J."/>
        </authorList>
    </citation>
    <scope>NUCLEOTIDE SEQUENCE</scope>
    <source>
        <strain evidence="3">Niue_2</strain>
        <tissue evidence="3">Leaf</tissue>
    </source>
</reference>
<gene>
    <name evidence="3" type="ORF">Taro_030310</name>
</gene>
<feature type="transmembrane region" description="Helical" evidence="2">
    <location>
        <begin position="152"/>
        <end position="173"/>
    </location>
</feature>
<dbReference type="EMBL" id="NMUH01002074">
    <property type="protein sequence ID" value="MQL97621.1"/>
    <property type="molecule type" value="Genomic_DNA"/>
</dbReference>
<evidence type="ECO:0000313" key="3">
    <source>
        <dbReference type="EMBL" id="MQL97621.1"/>
    </source>
</evidence>
<comment type="caution">
    <text evidence="3">The sequence shown here is derived from an EMBL/GenBank/DDBJ whole genome shotgun (WGS) entry which is preliminary data.</text>
</comment>
<accession>A0A843VL50</accession>
<feature type="region of interest" description="Disordered" evidence="1">
    <location>
        <begin position="91"/>
        <end position="141"/>
    </location>
</feature>
<dbReference type="Proteomes" id="UP000652761">
    <property type="component" value="Unassembled WGS sequence"/>
</dbReference>
<protein>
    <submittedName>
        <fullName evidence="3">Uncharacterized protein</fullName>
    </submittedName>
</protein>
<name>A0A843VL50_COLES</name>
<feature type="region of interest" description="Disordered" evidence="1">
    <location>
        <begin position="1"/>
        <end position="27"/>
    </location>
</feature>
<sequence>MWGAGRRDPVSNEGTLAGDPSLLTSPSPLQALITTSLHQLPPRRQQPSKLSWLDHHPRRFLYRESGRRSHRIDALASSRCLRSSRQTRCADRIEPRPRSGRRSAAGVCPVALSPPPVRHDRSWEATPTRPDEVVPPTPNRSSPGACGSALHVYIYEAITLVAITFVSALLVWVRRRHPARRHRGSEACYVAIRFPPRRHSLSRPHTPCVRLEHSLEGLRKSPLTVDSHTVAGLVVPVAT</sequence>
<keyword evidence="2" id="KW-0812">Transmembrane</keyword>
<organism evidence="3 4">
    <name type="scientific">Colocasia esculenta</name>
    <name type="common">Wild taro</name>
    <name type="synonym">Arum esculentum</name>
    <dbReference type="NCBI Taxonomy" id="4460"/>
    <lineage>
        <taxon>Eukaryota</taxon>
        <taxon>Viridiplantae</taxon>
        <taxon>Streptophyta</taxon>
        <taxon>Embryophyta</taxon>
        <taxon>Tracheophyta</taxon>
        <taxon>Spermatophyta</taxon>
        <taxon>Magnoliopsida</taxon>
        <taxon>Liliopsida</taxon>
        <taxon>Araceae</taxon>
        <taxon>Aroideae</taxon>
        <taxon>Colocasieae</taxon>
        <taxon>Colocasia</taxon>
    </lineage>
</organism>
<evidence type="ECO:0000256" key="1">
    <source>
        <dbReference type="SAM" id="MobiDB-lite"/>
    </source>
</evidence>
<proteinExistence type="predicted"/>
<keyword evidence="2" id="KW-1133">Transmembrane helix</keyword>
<keyword evidence="2" id="KW-0472">Membrane</keyword>
<evidence type="ECO:0000313" key="4">
    <source>
        <dbReference type="Proteomes" id="UP000652761"/>
    </source>
</evidence>
<dbReference type="AlphaFoldDB" id="A0A843VL50"/>
<feature type="compositionally biased region" description="Basic and acidic residues" evidence="1">
    <location>
        <begin position="1"/>
        <end position="10"/>
    </location>
</feature>
<keyword evidence="4" id="KW-1185">Reference proteome</keyword>